<gene>
    <name evidence="1" type="ORF">FTUN_2478</name>
</gene>
<dbReference type="KEGG" id="ftj:FTUN_2478"/>
<dbReference type="InterPro" id="IPR045991">
    <property type="entry name" value="DUF5947"/>
</dbReference>
<evidence type="ECO:0000313" key="1">
    <source>
        <dbReference type="EMBL" id="QJW94952.1"/>
    </source>
</evidence>
<dbReference type="Pfam" id="PF19372">
    <property type="entry name" value="DUF5947"/>
    <property type="match status" value="1"/>
</dbReference>
<dbReference type="Proteomes" id="UP000503447">
    <property type="component" value="Chromosome"/>
</dbReference>
<protein>
    <submittedName>
        <fullName evidence="1">Uncharacterized protein</fullName>
    </submittedName>
</protein>
<accession>A0A6M5YPQ7</accession>
<dbReference type="EMBL" id="CP053452">
    <property type="protein sequence ID" value="QJW94952.1"/>
    <property type="molecule type" value="Genomic_DNA"/>
</dbReference>
<dbReference type="AlphaFoldDB" id="A0A6M5YPQ7"/>
<evidence type="ECO:0000313" key="2">
    <source>
        <dbReference type="Proteomes" id="UP000503447"/>
    </source>
</evidence>
<keyword evidence="2" id="KW-1185">Reference proteome</keyword>
<name>A0A6M5YPQ7_9BACT</name>
<organism evidence="1 2">
    <name type="scientific">Frigoriglobus tundricola</name>
    <dbReference type="NCBI Taxonomy" id="2774151"/>
    <lineage>
        <taxon>Bacteria</taxon>
        <taxon>Pseudomonadati</taxon>
        <taxon>Planctomycetota</taxon>
        <taxon>Planctomycetia</taxon>
        <taxon>Gemmatales</taxon>
        <taxon>Gemmataceae</taxon>
        <taxon>Frigoriglobus</taxon>
    </lineage>
</organism>
<reference evidence="2" key="1">
    <citation type="submission" date="2020-05" db="EMBL/GenBank/DDBJ databases">
        <title>Frigoriglobus tundricola gen. nov., sp. nov., a psychrotolerant cellulolytic planctomycete of the family Gemmataceae with two divergent copies of 16S rRNA gene.</title>
        <authorList>
            <person name="Kulichevskaya I.S."/>
            <person name="Ivanova A.A."/>
            <person name="Naumoff D.G."/>
            <person name="Beletsky A.V."/>
            <person name="Rijpstra W.I.C."/>
            <person name="Sinninghe Damste J.S."/>
            <person name="Mardanov A.V."/>
            <person name="Ravin N.V."/>
            <person name="Dedysh S.N."/>
        </authorList>
    </citation>
    <scope>NUCLEOTIDE SEQUENCE [LARGE SCALE GENOMIC DNA]</scope>
    <source>
        <strain evidence="2">PL17</strain>
    </source>
</reference>
<sequence>MASRVAALPDLRLTDEQLTAMGVPVGLAFFSRVGATGGAVAVYPSPAGPLESPLEPAAWDALAADNPLLRELEPDVEALIVNRVRGAREHYRCSIDHCYHLIGLVRTHWTGFTGGPELWREVGAFFDRLRAGAEG</sequence>
<proteinExistence type="predicted"/>